<sequence>MRMDSEIHSECHGSSWAPRCSIHHSQSQRVQKLNRHKVRKKSQASGLIQQMQSVLPRSHNKGKADACALMHRDHGSSQAKR</sequence>
<name>A0ABQ7H7H5_DUNSA</name>
<gene>
    <name evidence="2" type="ORF">DUNSADRAFT_4693</name>
</gene>
<protein>
    <recommendedName>
        <fullName evidence="4">Encoded protein</fullName>
    </recommendedName>
</protein>
<evidence type="ECO:0000313" key="2">
    <source>
        <dbReference type="EMBL" id="KAF5842809.1"/>
    </source>
</evidence>
<keyword evidence="3" id="KW-1185">Reference proteome</keyword>
<proteinExistence type="predicted"/>
<feature type="compositionally biased region" description="Polar residues" evidence="1">
    <location>
        <begin position="43"/>
        <end position="55"/>
    </location>
</feature>
<dbReference type="Proteomes" id="UP000815325">
    <property type="component" value="Unassembled WGS sequence"/>
</dbReference>
<evidence type="ECO:0000256" key="1">
    <source>
        <dbReference type="SAM" id="MobiDB-lite"/>
    </source>
</evidence>
<feature type="compositionally biased region" description="Basic residues" evidence="1">
    <location>
        <begin position="32"/>
        <end position="42"/>
    </location>
</feature>
<evidence type="ECO:0008006" key="4">
    <source>
        <dbReference type="Google" id="ProtNLM"/>
    </source>
</evidence>
<reference evidence="2" key="1">
    <citation type="submission" date="2017-08" db="EMBL/GenBank/DDBJ databases">
        <authorList>
            <person name="Polle J.E."/>
            <person name="Barry K."/>
            <person name="Cushman J."/>
            <person name="Schmutz J."/>
            <person name="Tran D."/>
            <person name="Hathwaick L.T."/>
            <person name="Yim W.C."/>
            <person name="Jenkins J."/>
            <person name="Mckie-Krisberg Z.M."/>
            <person name="Prochnik S."/>
            <person name="Lindquist E."/>
            <person name="Dockter R.B."/>
            <person name="Adam C."/>
            <person name="Molina H."/>
            <person name="Bunkerborg J."/>
            <person name="Jin E."/>
            <person name="Buchheim M."/>
            <person name="Magnuson J."/>
        </authorList>
    </citation>
    <scope>NUCLEOTIDE SEQUENCE</scope>
    <source>
        <strain evidence="2">CCAP 19/18</strain>
    </source>
</reference>
<organism evidence="2 3">
    <name type="scientific">Dunaliella salina</name>
    <name type="common">Green alga</name>
    <name type="synonym">Protococcus salinus</name>
    <dbReference type="NCBI Taxonomy" id="3046"/>
    <lineage>
        <taxon>Eukaryota</taxon>
        <taxon>Viridiplantae</taxon>
        <taxon>Chlorophyta</taxon>
        <taxon>core chlorophytes</taxon>
        <taxon>Chlorophyceae</taxon>
        <taxon>CS clade</taxon>
        <taxon>Chlamydomonadales</taxon>
        <taxon>Dunaliellaceae</taxon>
        <taxon>Dunaliella</taxon>
    </lineage>
</organism>
<accession>A0ABQ7H7H5</accession>
<comment type="caution">
    <text evidence="2">The sequence shown here is derived from an EMBL/GenBank/DDBJ whole genome shotgun (WGS) entry which is preliminary data.</text>
</comment>
<feature type="compositionally biased region" description="Basic and acidic residues" evidence="1">
    <location>
        <begin position="1"/>
        <end position="11"/>
    </location>
</feature>
<feature type="region of interest" description="Disordered" evidence="1">
    <location>
        <begin position="1"/>
        <end position="64"/>
    </location>
</feature>
<evidence type="ECO:0000313" key="3">
    <source>
        <dbReference type="Proteomes" id="UP000815325"/>
    </source>
</evidence>
<dbReference type="EMBL" id="MU069454">
    <property type="protein sequence ID" value="KAF5842809.1"/>
    <property type="molecule type" value="Genomic_DNA"/>
</dbReference>